<sequence length="75" mass="8256">MKELQAMEDSSSIHPRNLLRERETEGSGLEAVSRVCGREERQTEGSGLEAVSRVCGREVSTGADQFPMDCGPCLW</sequence>
<name>A0ACB9AJV1_CICIN</name>
<proteinExistence type="predicted"/>
<evidence type="ECO:0000313" key="1">
    <source>
        <dbReference type="EMBL" id="KAI3709638.1"/>
    </source>
</evidence>
<protein>
    <submittedName>
        <fullName evidence="1">Uncharacterized protein</fullName>
    </submittedName>
</protein>
<dbReference type="EMBL" id="CM042015">
    <property type="protein sequence ID" value="KAI3709638.1"/>
    <property type="molecule type" value="Genomic_DNA"/>
</dbReference>
<reference evidence="2" key="1">
    <citation type="journal article" date="2022" name="Mol. Ecol. Resour.">
        <title>The genomes of chicory, endive, great burdock and yacon provide insights into Asteraceae palaeo-polyploidization history and plant inulin production.</title>
        <authorList>
            <person name="Fan W."/>
            <person name="Wang S."/>
            <person name="Wang H."/>
            <person name="Wang A."/>
            <person name="Jiang F."/>
            <person name="Liu H."/>
            <person name="Zhao H."/>
            <person name="Xu D."/>
            <person name="Zhang Y."/>
        </authorList>
    </citation>
    <scope>NUCLEOTIDE SEQUENCE [LARGE SCALE GENOMIC DNA]</scope>
    <source>
        <strain evidence="2">cv. Punajuju</strain>
    </source>
</reference>
<keyword evidence="2" id="KW-1185">Reference proteome</keyword>
<reference evidence="1 2" key="2">
    <citation type="journal article" date="2022" name="Mol. Ecol. Resour.">
        <title>The genomes of chicory, endive, great burdock and yacon provide insights into Asteraceae paleo-polyploidization history and plant inulin production.</title>
        <authorList>
            <person name="Fan W."/>
            <person name="Wang S."/>
            <person name="Wang H."/>
            <person name="Wang A."/>
            <person name="Jiang F."/>
            <person name="Liu H."/>
            <person name="Zhao H."/>
            <person name="Xu D."/>
            <person name="Zhang Y."/>
        </authorList>
    </citation>
    <scope>NUCLEOTIDE SEQUENCE [LARGE SCALE GENOMIC DNA]</scope>
    <source>
        <strain evidence="2">cv. Punajuju</strain>
        <tissue evidence="1">Leaves</tissue>
    </source>
</reference>
<dbReference type="Proteomes" id="UP001055811">
    <property type="component" value="Linkage Group LG07"/>
</dbReference>
<comment type="caution">
    <text evidence="1">The sequence shown here is derived from an EMBL/GenBank/DDBJ whole genome shotgun (WGS) entry which is preliminary data.</text>
</comment>
<gene>
    <name evidence="1" type="ORF">L2E82_39404</name>
</gene>
<accession>A0ACB9AJV1</accession>
<evidence type="ECO:0000313" key="2">
    <source>
        <dbReference type="Proteomes" id="UP001055811"/>
    </source>
</evidence>
<organism evidence="1 2">
    <name type="scientific">Cichorium intybus</name>
    <name type="common">Chicory</name>
    <dbReference type="NCBI Taxonomy" id="13427"/>
    <lineage>
        <taxon>Eukaryota</taxon>
        <taxon>Viridiplantae</taxon>
        <taxon>Streptophyta</taxon>
        <taxon>Embryophyta</taxon>
        <taxon>Tracheophyta</taxon>
        <taxon>Spermatophyta</taxon>
        <taxon>Magnoliopsida</taxon>
        <taxon>eudicotyledons</taxon>
        <taxon>Gunneridae</taxon>
        <taxon>Pentapetalae</taxon>
        <taxon>asterids</taxon>
        <taxon>campanulids</taxon>
        <taxon>Asterales</taxon>
        <taxon>Asteraceae</taxon>
        <taxon>Cichorioideae</taxon>
        <taxon>Cichorieae</taxon>
        <taxon>Cichoriinae</taxon>
        <taxon>Cichorium</taxon>
    </lineage>
</organism>